<evidence type="ECO:0000256" key="1">
    <source>
        <dbReference type="SAM" id="SignalP"/>
    </source>
</evidence>
<evidence type="ECO:0000313" key="3">
    <source>
        <dbReference type="Proteomes" id="UP001549749"/>
    </source>
</evidence>
<dbReference type="EMBL" id="JBEXAC010000001">
    <property type="protein sequence ID" value="MET6997754.1"/>
    <property type="molecule type" value="Genomic_DNA"/>
</dbReference>
<dbReference type="Proteomes" id="UP001549749">
    <property type="component" value="Unassembled WGS sequence"/>
</dbReference>
<evidence type="ECO:0000313" key="2">
    <source>
        <dbReference type="EMBL" id="MET6997754.1"/>
    </source>
</evidence>
<name>A0ABV2T402_9BACT</name>
<comment type="caution">
    <text evidence="2">The sequence shown here is derived from an EMBL/GenBank/DDBJ whole genome shotgun (WGS) entry which is preliminary data.</text>
</comment>
<dbReference type="RefSeq" id="WP_354660389.1">
    <property type="nucleotide sequence ID" value="NZ_JBEXAC010000001.1"/>
</dbReference>
<feature type="signal peptide" evidence="1">
    <location>
        <begin position="1"/>
        <end position="22"/>
    </location>
</feature>
<accession>A0ABV2T402</accession>
<reference evidence="2 3" key="1">
    <citation type="submission" date="2024-06" db="EMBL/GenBank/DDBJ databases">
        <title>Chitinophaga defluvii sp. nov., isolated from municipal sewage.</title>
        <authorList>
            <person name="Zhang L."/>
        </authorList>
    </citation>
    <scope>NUCLEOTIDE SEQUENCE [LARGE SCALE GENOMIC DNA]</scope>
    <source>
        <strain evidence="2 3">H8</strain>
    </source>
</reference>
<keyword evidence="1" id="KW-0732">Signal</keyword>
<feature type="chain" id="PRO_5046671574" evidence="1">
    <location>
        <begin position="23"/>
        <end position="192"/>
    </location>
</feature>
<organism evidence="2 3">
    <name type="scientific">Chitinophaga defluvii</name>
    <dbReference type="NCBI Taxonomy" id="3163343"/>
    <lineage>
        <taxon>Bacteria</taxon>
        <taxon>Pseudomonadati</taxon>
        <taxon>Bacteroidota</taxon>
        <taxon>Chitinophagia</taxon>
        <taxon>Chitinophagales</taxon>
        <taxon>Chitinophagaceae</taxon>
        <taxon>Chitinophaga</taxon>
    </lineage>
</organism>
<keyword evidence="3" id="KW-1185">Reference proteome</keyword>
<sequence>MKYYKVLTGLCCFMMLHRPLTAQITVSPIDIASLKDAPFSYKGSRAMMADRVDDSQSQNIYLFSKPDKGTQPDTLYAQKLTKEAGKWQLSMETAIVHDGFISIWNSRKGYIDADKDKRVDAFFIYSLHDAATQAQQSVHLLLFYGKGIYTVGETLNTATGKYGNITFSDNFKQLPAPVKKEILAYWHTLDKN</sequence>
<protein>
    <submittedName>
        <fullName evidence="2">Uncharacterized protein</fullName>
    </submittedName>
</protein>
<proteinExistence type="predicted"/>
<gene>
    <name evidence="2" type="ORF">ABR189_10260</name>
</gene>